<dbReference type="EMBL" id="AKWF02000111">
    <property type="protein sequence ID" value="EMO60922.1"/>
    <property type="molecule type" value="Genomic_DNA"/>
</dbReference>
<protein>
    <submittedName>
        <fullName evidence="1">Uncharacterized protein</fullName>
    </submittedName>
</protein>
<reference evidence="1 2" key="1">
    <citation type="submission" date="2013-01" db="EMBL/GenBank/DDBJ databases">
        <authorList>
            <person name="Harkins D.M."/>
            <person name="Durkin A.S."/>
            <person name="Brinkac L.M."/>
            <person name="Haft D.H."/>
            <person name="Selengut J.D."/>
            <person name="Sanka R."/>
            <person name="DePew J."/>
            <person name="Purushe J."/>
            <person name="Picardeau M."/>
            <person name="Werts C."/>
            <person name="Goarant C."/>
            <person name="Vinetz J.M."/>
            <person name="Sutton G.G."/>
            <person name="Nierman W.C."/>
            <person name="Fouts D.E."/>
        </authorList>
    </citation>
    <scope>NUCLEOTIDE SEQUENCE [LARGE SCALE GENOMIC DNA]</scope>
    <source>
        <strain evidence="1 2">200901868</strain>
    </source>
</reference>
<proteinExistence type="predicted"/>
<comment type="caution">
    <text evidence="1">The sequence shown here is derived from an EMBL/GenBank/DDBJ whole genome shotgun (WGS) entry which is preliminary data.</text>
</comment>
<organism evidence="1 2">
    <name type="scientific">Leptospira borgpetersenii serovar Pomona str. 200901868</name>
    <dbReference type="NCBI Taxonomy" id="1192866"/>
    <lineage>
        <taxon>Bacteria</taxon>
        <taxon>Pseudomonadati</taxon>
        <taxon>Spirochaetota</taxon>
        <taxon>Spirochaetia</taxon>
        <taxon>Leptospirales</taxon>
        <taxon>Leptospiraceae</taxon>
        <taxon>Leptospira</taxon>
    </lineage>
</organism>
<evidence type="ECO:0000313" key="1">
    <source>
        <dbReference type="EMBL" id="EMO60922.1"/>
    </source>
</evidence>
<dbReference type="AlphaFoldDB" id="M6VTS8"/>
<name>M6VTS8_LEPBO</name>
<dbReference type="STRING" id="1192866.LEP1GSC133_5213"/>
<sequence>MLRTDRKNESKNSNSGYFNEWEAIVNAKDLHKALINHFSYLDKMAPLLGLKSVG</sequence>
<accession>M6VTS8</accession>
<dbReference type="Proteomes" id="UP000012159">
    <property type="component" value="Unassembled WGS sequence"/>
</dbReference>
<evidence type="ECO:0000313" key="2">
    <source>
        <dbReference type="Proteomes" id="UP000012159"/>
    </source>
</evidence>
<gene>
    <name evidence="1" type="ORF">LEP1GSC133_5213</name>
</gene>